<keyword evidence="1" id="KW-0812">Transmembrane</keyword>
<feature type="transmembrane region" description="Helical" evidence="1">
    <location>
        <begin position="51"/>
        <end position="70"/>
    </location>
</feature>
<keyword evidence="1" id="KW-1133">Transmembrane helix</keyword>
<keyword evidence="1" id="KW-0472">Membrane</keyword>
<protein>
    <submittedName>
        <fullName evidence="2">Uncharacterized protein</fullName>
    </submittedName>
</protein>
<feature type="transmembrane region" description="Helical" evidence="1">
    <location>
        <begin position="23"/>
        <end position="45"/>
    </location>
</feature>
<name>A0A8D8XH89_9HEMI</name>
<accession>A0A8D8XH89</accession>
<organism evidence="2">
    <name type="scientific">Cacopsylla melanoneura</name>
    <dbReference type="NCBI Taxonomy" id="428564"/>
    <lineage>
        <taxon>Eukaryota</taxon>
        <taxon>Metazoa</taxon>
        <taxon>Ecdysozoa</taxon>
        <taxon>Arthropoda</taxon>
        <taxon>Hexapoda</taxon>
        <taxon>Insecta</taxon>
        <taxon>Pterygota</taxon>
        <taxon>Neoptera</taxon>
        <taxon>Paraneoptera</taxon>
        <taxon>Hemiptera</taxon>
        <taxon>Sternorrhyncha</taxon>
        <taxon>Psylloidea</taxon>
        <taxon>Psyllidae</taxon>
        <taxon>Psyllinae</taxon>
        <taxon>Cacopsylla</taxon>
    </lineage>
</organism>
<evidence type="ECO:0000256" key="1">
    <source>
        <dbReference type="SAM" id="Phobius"/>
    </source>
</evidence>
<proteinExistence type="predicted"/>
<dbReference type="EMBL" id="HBUF01320717">
    <property type="protein sequence ID" value="CAG6694894.1"/>
    <property type="molecule type" value="Transcribed_RNA"/>
</dbReference>
<reference evidence="2" key="1">
    <citation type="submission" date="2021-05" db="EMBL/GenBank/DDBJ databases">
        <authorList>
            <person name="Alioto T."/>
            <person name="Alioto T."/>
            <person name="Gomez Garrido J."/>
        </authorList>
    </citation>
    <scope>NUCLEOTIDE SEQUENCE</scope>
</reference>
<sequence>MIATAPMVADARSVMISLATSSLIAPITTPIMIVAIATMIVLPATVSRSQMVGAGTIQTAVVEIVAITIGERGLSRGRRRGVLQVVQSLSRSALTGLGPLHCA</sequence>
<evidence type="ECO:0000313" key="2">
    <source>
        <dbReference type="EMBL" id="CAG6694894.1"/>
    </source>
</evidence>
<dbReference type="AlphaFoldDB" id="A0A8D8XH89"/>